<dbReference type="SUPFAM" id="SSF52058">
    <property type="entry name" value="L domain-like"/>
    <property type="match status" value="2"/>
</dbReference>
<dbReference type="PROSITE" id="PS50104">
    <property type="entry name" value="TIR"/>
    <property type="match status" value="1"/>
</dbReference>
<dbReference type="Gene3D" id="1.10.8.430">
    <property type="entry name" value="Helical domain of apoptotic protease-activating factors"/>
    <property type="match status" value="1"/>
</dbReference>
<dbReference type="Gene3D" id="3.40.50.300">
    <property type="entry name" value="P-loop containing nucleotide triphosphate hydrolases"/>
    <property type="match status" value="1"/>
</dbReference>
<dbReference type="Pfam" id="PF01582">
    <property type="entry name" value="TIR"/>
    <property type="match status" value="1"/>
</dbReference>
<dbReference type="SUPFAM" id="SSF52200">
    <property type="entry name" value="Toll/Interleukin receptor TIR domain"/>
    <property type="match status" value="1"/>
</dbReference>
<dbReference type="InterPro" id="IPR035897">
    <property type="entry name" value="Toll_tir_struct_dom_sf"/>
</dbReference>
<dbReference type="InterPro" id="IPR000157">
    <property type="entry name" value="TIR_dom"/>
</dbReference>
<dbReference type="Pfam" id="PF20160">
    <property type="entry name" value="C-JID"/>
    <property type="match status" value="3"/>
</dbReference>
<evidence type="ECO:0000256" key="8">
    <source>
        <dbReference type="SAM" id="MobiDB-lite"/>
    </source>
</evidence>
<dbReference type="GO" id="GO:0043531">
    <property type="term" value="F:ADP binding"/>
    <property type="evidence" value="ECO:0007669"/>
    <property type="project" value="InterPro"/>
</dbReference>
<dbReference type="InterPro" id="IPR027417">
    <property type="entry name" value="P-loop_NTPase"/>
</dbReference>
<feature type="compositionally biased region" description="Polar residues" evidence="8">
    <location>
        <begin position="2082"/>
        <end position="2092"/>
    </location>
</feature>
<accession>A0A7J6FJF9</accession>
<evidence type="ECO:0000256" key="5">
    <source>
        <dbReference type="ARBA" id="ARBA00022821"/>
    </source>
</evidence>
<sequence length="2092" mass="240016">MASMKESWKFDVFLSFRGEDTRKSFTDHLYSALEKKGIHTFRDDDKLKRGNSIAPELLKAIEESRFAVVVFSPNYAFSKWCLEEVSKITDCRHEMGQIVFPVFYHVDPSHVRKQRGLFGEAFAKHDDESLKDHSFEKVKKWRTSLFEIANLSGWDLKERPESEVIDEIVKEIFTLLNSSSLSSCVSDGELVGMSSRMEKLLSCLDTEAFDVRAIGIWGMGGIGKTTLAQEAFRKIKHKFDASCFIDNVREESEKHGLRHLQEKLYYFLLESEAKVEFVRTGVHVLRDRLRCKKVLIVLDDVDKLDQIEALAGKGDFGGKGSRIIVTTRDKQWLKRFGENNVYVYEIDKLSKEESLRLFCKKAFKNNHPANEFIEKTNKVVKYADGLPLALQVLGSFLFERSEEEWSSALERLGKYPENDIFGPLKVSFDGLKHSEKKMFLDIACFFKGESEIRVKKILECSECYPGIDLKVLTEKSMVTIVGDKIWMHDLLQELAKQIVSEESPQEPGKRSRLFLHRDVHEILDKNSGTKAVEGIFFVSPKQEEILLNDDPFLKMCKLRLLKISNVKISGYLGYLSHELRLLEWHRYPLTSMPSSFKPENLVELNMSNSCIKELWNQNMVLEKLTLINLSNCHNLTKTPNFNTTPNLEKLILAGCKKLSMIHSSIGFLKRLVLLNLKDCESIKTLINEMSLESLKTLILSGCSRLNKFPEIVGKNNMKELTQLHLNGTAITELPDSIKFLSGLTLLNLKDCKKLESLPHNICSSLINLTTLNISGCSCLDHLPENLGSLECLEELYASKTAIRQVPSSITQLKSLKQLSFRGCSDIIMSGNKLWFSLICSCLFHVTTTKQEGSESVGGLMLPNSFSGLVSLKSLDLSKCNLQEEDIPDDFWELRSLELLDLSENNFKSLPSKMFELSKLRELRLNGCDNLQSLPIVSPSVKYVNARDCTQLKDLDGTIVWTTSNGFCVIDFRKSKLGTECKEYRVGVSREHFYPLLHTSCEDDIYRGEAFGNVLSQATIPYWCSYSSSESFVTIQLPPDLNNHIMSTWMGLALCIVFQEQEKQENNTNNSTRYSCHFTTEEDFIEIPLGIFNVKEHNNSCVCKYIPRESFEGLLDKASHVVASIKLINSTTNCVSVKMCGAQLIYEKNVKEFVRDLYPMPNDVQSYVTHCQELVDDVTKNPSVGEIESMTRERTMIDKIESVVKQVSGEERTNLNESSSHREAEQQLATSSNQFLLRVHDSVGLCSEQECKSMPHNAELRMKLHSLLSRLFQKNNAAKFDFGCIFPLEAILPWFAYQCVGRQIFCCLSPNLLDNKKWLGFGLYVMFRTKNIDNNLVTKSSSSSSLVVHLRMEPSGMQHKTQFLIKQDYLVQQQQQQQHGLVVLNVPRVHFIEMLSKNGGGYVSALFAISDNQFEIEICGIRKVYENDVEKFVQTIIDCTMQSPRVHHEIYCQIFEDMEKKVFHEEEKAFDLGYYYSVLPREHQQVEEMDNISTMSSSQYFITKYYQSFDQMLKYNSCFPTIEIPNLFEHQNNNPSIEIQVSTSTEKQWIGLALCAYFSVEEEEESYQNNSPFLHCHLETNEGFLESLHSYQTTNEETKWLSHVGGFIWLSYIPIGSFSEQLITFIEASFVSESSYLLVKKCAIHLVYDQQEFEQIILYSLMNCGLMEEETLVDFDESVFDNSTNSKESEPSYILLNIEAQTPIKESNSMEEWIVKLEIFLHKYLNLSVIIRLSIADGEISYIPCFHPYFGFNFCFARKNILDWFKHQTHESKLRMQIPQNLYDDENWRGVMVCAAFSVIEHPGTTVFDTIHSVPFKDFHLVCDFNLGEENTCLRVKPVRYKKDIFKWLVLRGFIWLVYVEAKMHSFDCHGLAVQRCGMRLLYQHEVKEFKQEIVKNYTIGPSVKLELPTSTTLLSDENWLGLALCAYFTDLDPHHPNIGECSSPHHLICQLQTDRGNLEHPHVHRTTNEEFRYLDHEGRFIWLSYIPRGWFSDEQQQLNDCSVIEASFASDSGRSLRVEKCGLCLLFRHQEDEFKRTIAHCMKSSSQNEDLVCSMPHNGCEASTSSCSSTTKVDSHPKRSETPNPTSVKGPN</sequence>
<evidence type="ECO:0000256" key="2">
    <source>
        <dbReference type="ARBA" id="ARBA00022614"/>
    </source>
</evidence>
<dbReference type="EMBL" id="JAATIQ010000201">
    <property type="protein sequence ID" value="KAF4370846.1"/>
    <property type="molecule type" value="Genomic_DNA"/>
</dbReference>
<keyword evidence="13" id="KW-1185">Reference proteome</keyword>
<feature type="domain" description="TIR" evidence="9">
    <location>
        <begin position="8"/>
        <end position="176"/>
    </location>
</feature>
<dbReference type="InterPro" id="IPR001611">
    <property type="entry name" value="Leu-rich_rpt"/>
</dbReference>
<dbReference type="InterPro" id="IPR058546">
    <property type="entry name" value="RPS4B/Roq1-like_LRR"/>
</dbReference>
<dbReference type="Pfam" id="PF23286">
    <property type="entry name" value="LRR_13"/>
    <property type="match status" value="1"/>
</dbReference>
<dbReference type="InterPro" id="IPR032675">
    <property type="entry name" value="LRR_dom_sf"/>
</dbReference>
<organism evidence="11 13">
    <name type="scientific">Cannabis sativa</name>
    <name type="common">Hemp</name>
    <name type="synonym">Marijuana</name>
    <dbReference type="NCBI Taxonomy" id="3483"/>
    <lineage>
        <taxon>Eukaryota</taxon>
        <taxon>Viridiplantae</taxon>
        <taxon>Streptophyta</taxon>
        <taxon>Embryophyta</taxon>
        <taxon>Tracheophyta</taxon>
        <taxon>Spermatophyta</taxon>
        <taxon>Magnoliopsida</taxon>
        <taxon>eudicotyledons</taxon>
        <taxon>Gunneridae</taxon>
        <taxon>Pentapetalae</taxon>
        <taxon>rosids</taxon>
        <taxon>fabids</taxon>
        <taxon>Rosales</taxon>
        <taxon>Cannabaceae</taxon>
        <taxon>Cannabis</taxon>
    </lineage>
</organism>
<keyword evidence="6" id="KW-0520">NAD</keyword>
<dbReference type="InterPro" id="IPR002182">
    <property type="entry name" value="NB-ARC"/>
</dbReference>
<dbReference type="InterPro" id="IPR003591">
    <property type="entry name" value="Leu-rich_rpt_typical-subtyp"/>
</dbReference>
<dbReference type="InterPro" id="IPR044974">
    <property type="entry name" value="Disease_R_plants"/>
</dbReference>
<dbReference type="GO" id="GO:0006952">
    <property type="term" value="P:defense response"/>
    <property type="evidence" value="ECO:0007669"/>
    <property type="project" value="InterPro"/>
</dbReference>
<dbReference type="InterPro" id="IPR045344">
    <property type="entry name" value="C-JID"/>
</dbReference>
<dbReference type="PANTHER" id="PTHR11017:SF559">
    <property type="entry name" value="DISEASE RESISTANCE PROTEIN CHL1"/>
    <property type="match status" value="1"/>
</dbReference>
<keyword evidence="2" id="KW-0433">Leucine-rich repeat</keyword>
<evidence type="ECO:0000256" key="4">
    <source>
        <dbReference type="ARBA" id="ARBA00022801"/>
    </source>
</evidence>
<evidence type="ECO:0000313" key="12">
    <source>
        <dbReference type="Proteomes" id="UP000525078"/>
    </source>
</evidence>
<evidence type="ECO:0000259" key="9">
    <source>
        <dbReference type="PROSITE" id="PS50104"/>
    </source>
</evidence>
<evidence type="ECO:0000256" key="3">
    <source>
        <dbReference type="ARBA" id="ARBA00022737"/>
    </source>
</evidence>
<dbReference type="PROSITE" id="PS51450">
    <property type="entry name" value="LRR"/>
    <property type="match status" value="1"/>
</dbReference>
<dbReference type="Gene3D" id="3.80.10.10">
    <property type="entry name" value="Ribonuclease Inhibitor"/>
    <property type="match status" value="3"/>
</dbReference>
<dbReference type="GO" id="GO:0007165">
    <property type="term" value="P:signal transduction"/>
    <property type="evidence" value="ECO:0007669"/>
    <property type="project" value="InterPro"/>
</dbReference>
<keyword evidence="4" id="KW-0378">Hydrolase</keyword>
<dbReference type="InterPro" id="IPR058192">
    <property type="entry name" value="WHD_ROQ1-like"/>
</dbReference>
<gene>
    <name evidence="10" type="ORF">F8388_026624</name>
    <name evidence="11" type="ORF">G4B88_012646</name>
</gene>
<dbReference type="EC" id="3.2.2.6" evidence="1"/>
<dbReference type="Pfam" id="PF23282">
    <property type="entry name" value="WHD_ROQ1"/>
    <property type="match status" value="1"/>
</dbReference>
<comment type="catalytic activity">
    <reaction evidence="7">
        <text>NAD(+) + H2O = ADP-D-ribose + nicotinamide + H(+)</text>
        <dbReference type="Rhea" id="RHEA:16301"/>
        <dbReference type="ChEBI" id="CHEBI:15377"/>
        <dbReference type="ChEBI" id="CHEBI:15378"/>
        <dbReference type="ChEBI" id="CHEBI:17154"/>
        <dbReference type="ChEBI" id="CHEBI:57540"/>
        <dbReference type="ChEBI" id="CHEBI:57967"/>
        <dbReference type="EC" id="3.2.2.6"/>
    </reaction>
    <physiologicalReaction direction="left-to-right" evidence="7">
        <dbReference type="Rhea" id="RHEA:16302"/>
    </physiologicalReaction>
</comment>
<dbReference type="InterPro" id="IPR042197">
    <property type="entry name" value="Apaf_helical"/>
</dbReference>
<protein>
    <recommendedName>
        <fullName evidence="1">ADP-ribosyl cyclase/cyclic ADP-ribose hydrolase</fullName>
        <ecNumber evidence="1">3.2.2.6</ecNumber>
    </recommendedName>
</protein>
<dbReference type="FunFam" id="3.40.50.10140:FF:000007">
    <property type="entry name" value="Disease resistance protein (TIR-NBS-LRR class)"/>
    <property type="match status" value="1"/>
</dbReference>
<feature type="region of interest" description="Disordered" evidence="8">
    <location>
        <begin position="2061"/>
        <end position="2092"/>
    </location>
</feature>
<dbReference type="EMBL" id="JAATIP010000267">
    <property type="protein sequence ID" value="KAF4355354.1"/>
    <property type="molecule type" value="Genomic_DNA"/>
</dbReference>
<evidence type="ECO:0000313" key="11">
    <source>
        <dbReference type="EMBL" id="KAF4370846.1"/>
    </source>
</evidence>
<reference evidence="12 13" key="1">
    <citation type="journal article" date="2020" name="bioRxiv">
        <title>Sequence and annotation of 42 cannabis genomes reveals extensive copy number variation in cannabinoid synthesis and pathogen resistance genes.</title>
        <authorList>
            <person name="Mckernan K.J."/>
            <person name="Helbert Y."/>
            <person name="Kane L.T."/>
            <person name="Ebling H."/>
            <person name="Zhang L."/>
            <person name="Liu B."/>
            <person name="Eaton Z."/>
            <person name="Mclaughlin S."/>
            <person name="Kingan S."/>
            <person name="Baybayan P."/>
            <person name="Concepcion G."/>
            <person name="Jordan M."/>
            <person name="Riva A."/>
            <person name="Barbazuk W."/>
            <person name="Harkins T."/>
        </authorList>
    </citation>
    <scope>NUCLEOTIDE SEQUENCE [LARGE SCALE GENOMIC DNA]</scope>
    <source>
        <strain evidence="12 13">cv. Jamaican Lion 4</strain>
        <strain evidence="11">Father</strain>
        <strain evidence="10">Mother</strain>
        <tissue evidence="11">Leaf</tissue>
    </source>
</reference>
<name>A0A7J6FJF9_CANSA</name>
<dbReference type="Gene3D" id="3.40.50.10140">
    <property type="entry name" value="Toll/interleukin-1 receptor homology (TIR) domain"/>
    <property type="match status" value="1"/>
</dbReference>
<comment type="caution">
    <text evidence="11">The sequence shown here is derived from an EMBL/GenBank/DDBJ whole genome shotgun (WGS) entry which is preliminary data.</text>
</comment>
<dbReference type="SMART" id="SM00255">
    <property type="entry name" value="TIR"/>
    <property type="match status" value="1"/>
</dbReference>
<keyword evidence="5" id="KW-0611">Plant defense</keyword>
<evidence type="ECO:0000313" key="10">
    <source>
        <dbReference type="EMBL" id="KAF4355354.1"/>
    </source>
</evidence>
<dbReference type="PANTHER" id="PTHR11017">
    <property type="entry name" value="LEUCINE-RICH REPEAT-CONTAINING PROTEIN"/>
    <property type="match status" value="1"/>
</dbReference>
<dbReference type="Pfam" id="PF00931">
    <property type="entry name" value="NB-ARC"/>
    <property type="match status" value="1"/>
</dbReference>
<dbReference type="GO" id="GO:0061809">
    <property type="term" value="F:NAD+ nucleosidase activity, cyclic ADP-ribose generating"/>
    <property type="evidence" value="ECO:0007669"/>
    <property type="project" value="UniProtKB-EC"/>
</dbReference>
<dbReference type="Proteomes" id="UP000525078">
    <property type="component" value="Unassembled WGS sequence"/>
</dbReference>
<evidence type="ECO:0000256" key="1">
    <source>
        <dbReference type="ARBA" id="ARBA00011982"/>
    </source>
</evidence>
<evidence type="ECO:0000256" key="7">
    <source>
        <dbReference type="ARBA" id="ARBA00047304"/>
    </source>
</evidence>
<evidence type="ECO:0000256" key="6">
    <source>
        <dbReference type="ARBA" id="ARBA00023027"/>
    </source>
</evidence>
<dbReference type="SMART" id="SM00369">
    <property type="entry name" value="LRR_TYP"/>
    <property type="match status" value="5"/>
</dbReference>
<evidence type="ECO:0000313" key="13">
    <source>
        <dbReference type="Proteomes" id="UP000583929"/>
    </source>
</evidence>
<dbReference type="SUPFAM" id="SSF52540">
    <property type="entry name" value="P-loop containing nucleoside triphosphate hydrolases"/>
    <property type="match status" value="1"/>
</dbReference>
<dbReference type="PRINTS" id="PR00364">
    <property type="entry name" value="DISEASERSIST"/>
</dbReference>
<keyword evidence="3" id="KW-0677">Repeat</keyword>
<proteinExistence type="predicted"/>
<dbReference type="Proteomes" id="UP000583929">
    <property type="component" value="Unassembled WGS sequence"/>
</dbReference>